<dbReference type="EMBL" id="GGEC01089862">
    <property type="protein sequence ID" value="MBX70346.1"/>
    <property type="molecule type" value="Transcribed_RNA"/>
</dbReference>
<protein>
    <submittedName>
        <fullName evidence="1">Uncharacterized protein</fullName>
    </submittedName>
</protein>
<reference evidence="1" key="1">
    <citation type="submission" date="2018-02" db="EMBL/GenBank/DDBJ databases">
        <title>Rhizophora mucronata_Transcriptome.</title>
        <authorList>
            <person name="Meera S.P."/>
            <person name="Sreeshan A."/>
            <person name="Augustine A."/>
        </authorList>
    </citation>
    <scope>NUCLEOTIDE SEQUENCE</scope>
    <source>
        <tissue evidence="1">Leaf</tissue>
    </source>
</reference>
<sequence length="22" mass="2350">MPLPNVGPSVIKTLFGLHNICV</sequence>
<organism evidence="1">
    <name type="scientific">Rhizophora mucronata</name>
    <name type="common">Asiatic mangrove</name>
    <dbReference type="NCBI Taxonomy" id="61149"/>
    <lineage>
        <taxon>Eukaryota</taxon>
        <taxon>Viridiplantae</taxon>
        <taxon>Streptophyta</taxon>
        <taxon>Embryophyta</taxon>
        <taxon>Tracheophyta</taxon>
        <taxon>Spermatophyta</taxon>
        <taxon>Magnoliopsida</taxon>
        <taxon>eudicotyledons</taxon>
        <taxon>Gunneridae</taxon>
        <taxon>Pentapetalae</taxon>
        <taxon>rosids</taxon>
        <taxon>fabids</taxon>
        <taxon>Malpighiales</taxon>
        <taxon>Rhizophoraceae</taxon>
        <taxon>Rhizophora</taxon>
    </lineage>
</organism>
<dbReference type="AlphaFoldDB" id="A0A2P2QTN4"/>
<evidence type="ECO:0000313" key="1">
    <source>
        <dbReference type="EMBL" id="MBX70346.1"/>
    </source>
</evidence>
<proteinExistence type="predicted"/>
<accession>A0A2P2QTN4</accession>
<name>A0A2P2QTN4_RHIMU</name>